<feature type="transmembrane region" description="Helical" evidence="1">
    <location>
        <begin position="75"/>
        <end position="96"/>
    </location>
</feature>
<sequence length="220" mass="25026">MRLLSLNGLGTGFVHPFNLFLFVVPGLAILQTNYHLNFACGRFPLNIFSDTSSFQPSFIVLLFRPKTESFIFSYLYNINLSIYLFCSFAGCFFNYFNWCQRRRVHIHIQSTGAKNEFTLTCVIEFPRIVYRVIFSRCGRSSAEVKYLLCFKVHERRATLSAMLVGTLNLGSRRCSRVPSVHHFLLVNAILLPHSSLSSPLTSADLLPSDPLSPGSLLELW</sequence>
<feature type="transmembrane region" description="Helical" evidence="1">
    <location>
        <begin position="12"/>
        <end position="31"/>
    </location>
</feature>
<protein>
    <submittedName>
        <fullName evidence="2">Uncharacterized protein</fullName>
    </submittedName>
</protein>
<comment type="caution">
    <text evidence="2">The sequence shown here is derived from an EMBL/GenBank/DDBJ whole genome shotgun (WGS) entry which is preliminary data.</text>
</comment>
<keyword evidence="1" id="KW-1133">Transmembrane helix</keyword>
<dbReference type="EMBL" id="JANVFT010000038">
    <property type="protein sequence ID" value="KAJ4492436.1"/>
    <property type="molecule type" value="Genomic_DNA"/>
</dbReference>
<gene>
    <name evidence="2" type="ORF">C8R41DRAFT_344849</name>
</gene>
<organism evidence="2 3">
    <name type="scientific">Lentinula lateritia</name>
    <dbReference type="NCBI Taxonomy" id="40482"/>
    <lineage>
        <taxon>Eukaryota</taxon>
        <taxon>Fungi</taxon>
        <taxon>Dikarya</taxon>
        <taxon>Basidiomycota</taxon>
        <taxon>Agaricomycotina</taxon>
        <taxon>Agaricomycetes</taxon>
        <taxon>Agaricomycetidae</taxon>
        <taxon>Agaricales</taxon>
        <taxon>Marasmiineae</taxon>
        <taxon>Omphalotaceae</taxon>
        <taxon>Lentinula</taxon>
    </lineage>
</organism>
<evidence type="ECO:0000313" key="3">
    <source>
        <dbReference type="Proteomes" id="UP001150217"/>
    </source>
</evidence>
<evidence type="ECO:0000313" key="2">
    <source>
        <dbReference type="EMBL" id="KAJ4492436.1"/>
    </source>
</evidence>
<keyword evidence="1" id="KW-0812">Transmembrane</keyword>
<reference evidence="2" key="1">
    <citation type="submission" date="2022-08" db="EMBL/GenBank/DDBJ databases">
        <title>A Global Phylogenomic Analysis of the Shiitake Genus Lentinula.</title>
        <authorList>
            <consortium name="DOE Joint Genome Institute"/>
            <person name="Sierra-Patev S."/>
            <person name="Min B."/>
            <person name="Naranjo-Ortiz M."/>
            <person name="Looney B."/>
            <person name="Konkel Z."/>
            <person name="Slot J.C."/>
            <person name="Sakamoto Y."/>
            <person name="Steenwyk J.L."/>
            <person name="Rokas A."/>
            <person name="Carro J."/>
            <person name="Camarero S."/>
            <person name="Ferreira P."/>
            <person name="Molpeceres G."/>
            <person name="Ruiz-Duenas F.J."/>
            <person name="Serrano A."/>
            <person name="Henrissat B."/>
            <person name="Drula E."/>
            <person name="Hughes K.W."/>
            <person name="Mata J.L."/>
            <person name="Ishikawa N.K."/>
            <person name="Vargas-Isla R."/>
            <person name="Ushijima S."/>
            <person name="Smith C.A."/>
            <person name="Ahrendt S."/>
            <person name="Andreopoulos W."/>
            <person name="He G."/>
            <person name="Labutti K."/>
            <person name="Lipzen A."/>
            <person name="Ng V."/>
            <person name="Riley R."/>
            <person name="Sandor L."/>
            <person name="Barry K."/>
            <person name="Martinez A.T."/>
            <person name="Xiao Y."/>
            <person name="Gibbons J.G."/>
            <person name="Terashima K."/>
            <person name="Grigoriev I.V."/>
            <person name="Hibbett D.S."/>
        </authorList>
    </citation>
    <scope>NUCLEOTIDE SEQUENCE</scope>
    <source>
        <strain evidence="2">RHP3577 ss4</strain>
    </source>
</reference>
<proteinExistence type="predicted"/>
<accession>A0ABQ8VFL7</accession>
<evidence type="ECO:0000256" key="1">
    <source>
        <dbReference type="SAM" id="Phobius"/>
    </source>
</evidence>
<name>A0ABQ8VFL7_9AGAR</name>
<keyword evidence="1" id="KW-0472">Membrane</keyword>
<keyword evidence="3" id="KW-1185">Reference proteome</keyword>
<dbReference type="Proteomes" id="UP001150217">
    <property type="component" value="Unassembled WGS sequence"/>
</dbReference>